<organism evidence="1">
    <name type="scientific">mine drainage metagenome</name>
    <dbReference type="NCBI Taxonomy" id="410659"/>
    <lineage>
        <taxon>unclassified sequences</taxon>
        <taxon>metagenomes</taxon>
        <taxon>ecological metagenomes</taxon>
    </lineage>
</organism>
<comment type="caution">
    <text evidence="1">The sequence shown here is derived from an EMBL/GenBank/DDBJ whole genome shotgun (WGS) entry which is preliminary data.</text>
</comment>
<dbReference type="InterPro" id="IPR023198">
    <property type="entry name" value="PGP-like_dom2"/>
</dbReference>
<reference evidence="1" key="1">
    <citation type="submission" date="2016-10" db="EMBL/GenBank/DDBJ databases">
        <title>Sequence of Gallionella enrichment culture.</title>
        <authorList>
            <person name="Poehlein A."/>
            <person name="Muehling M."/>
            <person name="Daniel R."/>
        </authorList>
    </citation>
    <scope>NUCLEOTIDE SEQUENCE</scope>
</reference>
<evidence type="ECO:0000313" key="1">
    <source>
        <dbReference type="EMBL" id="OIQ87004.1"/>
    </source>
</evidence>
<dbReference type="PROSITE" id="PS01228">
    <property type="entry name" value="COF_1"/>
    <property type="match status" value="1"/>
</dbReference>
<dbReference type="EC" id="3.1.3.18" evidence="1"/>
<keyword evidence="1" id="KW-0378">Hydrolase</keyword>
<dbReference type="Gene3D" id="1.10.150.240">
    <property type="entry name" value="Putative phosphatase, domain 2"/>
    <property type="match status" value="1"/>
</dbReference>
<dbReference type="SUPFAM" id="SSF56784">
    <property type="entry name" value="HAD-like"/>
    <property type="match status" value="1"/>
</dbReference>
<dbReference type="GO" id="GO:0006281">
    <property type="term" value="P:DNA repair"/>
    <property type="evidence" value="ECO:0007669"/>
    <property type="project" value="TreeGrafter"/>
</dbReference>
<dbReference type="InterPro" id="IPR036412">
    <property type="entry name" value="HAD-like_sf"/>
</dbReference>
<proteinExistence type="predicted"/>
<dbReference type="InterPro" id="IPR050155">
    <property type="entry name" value="HAD-like_hydrolase_sf"/>
</dbReference>
<dbReference type="PRINTS" id="PR00413">
    <property type="entry name" value="HADHALOGNASE"/>
</dbReference>
<sequence length="211" mass="23097">MKAVLFDLDGTLVTTRAEYRYGVVGRALRELRRHADQAAIDAFWFGADRDAIIRTHFDVAPSSFWSAFARYDRPDQRARCTAVFHDVGALAKLRNLGIKLGVVTNAPRHIALAELALLEADAFGAVVVADAERNIRPKPSPDGILACLEALAVRADRAWFVGNAAEDIEAARAACVVDVHVERDEQPLHAGVRPPLHTIDNLHALLDLVGH</sequence>
<dbReference type="InterPro" id="IPR006439">
    <property type="entry name" value="HAD-SF_hydro_IA"/>
</dbReference>
<dbReference type="Gene3D" id="3.40.50.1000">
    <property type="entry name" value="HAD superfamily/HAD-like"/>
    <property type="match status" value="1"/>
</dbReference>
<dbReference type="Pfam" id="PF00702">
    <property type="entry name" value="Hydrolase"/>
    <property type="match status" value="1"/>
</dbReference>
<name>A0A1J5R4T2_9ZZZZ</name>
<dbReference type="PANTHER" id="PTHR43434:SF1">
    <property type="entry name" value="PHOSPHOGLYCOLATE PHOSPHATASE"/>
    <property type="match status" value="1"/>
</dbReference>
<dbReference type="AlphaFoldDB" id="A0A1J5R4T2"/>
<dbReference type="EMBL" id="MLJW01000446">
    <property type="protein sequence ID" value="OIQ87004.1"/>
    <property type="molecule type" value="Genomic_DNA"/>
</dbReference>
<dbReference type="SFLD" id="SFLDG01129">
    <property type="entry name" value="C1.5:_HAD__Beta-PGM__Phosphata"/>
    <property type="match status" value="1"/>
</dbReference>
<protein>
    <submittedName>
        <fullName evidence="1">Phosphoglycolate phosphatase</fullName>
        <ecNumber evidence="1">3.1.3.18</ecNumber>
    </submittedName>
</protein>
<dbReference type="PANTHER" id="PTHR43434">
    <property type="entry name" value="PHOSPHOGLYCOLATE PHOSPHATASE"/>
    <property type="match status" value="1"/>
</dbReference>
<accession>A0A1J5R4T2</accession>
<gene>
    <name evidence="1" type="primary">gph_21</name>
    <name evidence="1" type="ORF">GALL_311290</name>
</gene>
<dbReference type="InterPro" id="IPR023214">
    <property type="entry name" value="HAD_sf"/>
</dbReference>
<dbReference type="GO" id="GO:0008967">
    <property type="term" value="F:phosphoglycolate phosphatase activity"/>
    <property type="evidence" value="ECO:0007669"/>
    <property type="project" value="UniProtKB-EC"/>
</dbReference>
<dbReference type="SFLD" id="SFLDS00003">
    <property type="entry name" value="Haloacid_Dehalogenase"/>
    <property type="match status" value="1"/>
</dbReference>